<evidence type="ECO:0000313" key="2">
    <source>
        <dbReference type="EMBL" id="MXU91865.1"/>
    </source>
</evidence>
<protein>
    <submittedName>
        <fullName evidence="2">Putative secreted protein</fullName>
    </submittedName>
</protein>
<evidence type="ECO:0000256" key="1">
    <source>
        <dbReference type="SAM" id="SignalP"/>
    </source>
</evidence>
<sequence>MRCLLIVALWFLRWRWGSTLDGRVTGLCKGYALTTDLFTQWYLSGFWPGGSAAERFHRVPPLERNLGCEKTPGGLPLRHGEYDGNFMPQPRWDPIARFLPLIMSMEACFDRSIDRCSKSSMLIWST</sequence>
<organism evidence="2">
    <name type="scientific">Ixodes ricinus</name>
    <name type="common">Common tick</name>
    <name type="synonym">Acarus ricinus</name>
    <dbReference type="NCBI Taxonomy" id="34613"/>
    <lineage>
        <taxon>Eukaryota</taxon>
        <taxon>Metazoa</taxon>
        <taxon>Ecdysozoa</taxon>
        <taxon>Arthropoda</taxon>
        <taxon>Chelicerata</taxon>
        <taxon>Arachnida</taxon>
        <taxon>Acari</taxon>
        <taxon>Parasitiformes</taxon>
        <taxon>Ixodida</taxon>
        <taxon>Ixodoidea</taxon>
        <taxon>Ixodidae</taxon>
        <taxon>Ixodinae</taxon>
        <taxon>Ixodes</taxon>
    </lineage>
</organism>
<dbReference type="AlphaFoldDB" id="A0A6B0UQ36"/>
<feature type="signal peptide" evidence="1">
    <location>
        <begin position="1"/>
        <end position="19"/>
    </location>
</feature>
<keyword evidence="1" id="KW-0732">Signal</keyword>
<accession>A0A6B0UQ36</accession>
<feature type="chain" id="PRO_5025563237" evidence="1">
    <location>
        <begin position="20"/>
        <end position="126"/>
    </location>
</feature>
<name>A0A6B0UQ36_IXORI</name>
<proteinExistence type="predicted"/>
<reference evidence="2" key="1">
    <citation type="submission" date="2019-12" db="EMBL/GenBank/DDBJ databases">
        <title>An insight into the sialome of adult female Ixodes ricinus ticks feeding for 6 days.</title>
        <authorList>
            <person name="Perner J."/>
            <person name="Ribeiro J.M.C."/>
        </authorList>
    </citation>
    <scope>NUCLEOTIDE SEQUENCE</scope>
    <source>
        <strain evidence="2">Semi-engorged</strain>
        <tissue evidence="2">Salivary glands</tissue>
    </source>
</reference>
<dbReference type="EMBL" id="GIFC01009782">
    <property type="protein sequence ID" value="MXU91865.1"/>
    <property type="molecule type" value="Transcribed_RNA"/>
</dbReference>